<sequence length="343" mass="40548">MGIYNLFIRLGQEAYDALAVFLWRIGMKEYKTFNQQLVILRKRGLIVPKDGRPKRFLEQENYYNVINGYKDLFLQKDSAGNALDPEQYLPNTHFNELRALFLFDRELRMLFLKYILIFENSFKTVISHEFSKKYPKPNSYLEIKNYVDDNPKKVLQQISILTKTIHDKVDKNGAIKHYIEEHGSVPLWVLVNYLTIGNLAHLYDILLDTDKNTIAKYYSDKYKKQYNTTSMPRFSSEDLGSALKIVNLVRNKCAHDERLYNSNFGNVRVANIARYYGCCNYDNKRIVVAVFYLKVLLDKRYFQKFSVELKKIFERYQNEFNTVAFTDILRIMGIDIVDLQNLM</sequence>
<dbReference type="InterPro" id="IPR011664">
    <property type="entry name" value="Abi_system_AbiD/AbiF-like"/>
</dbReference>
<name>A0A135YYR3_9FIRM</name>
<organism evidence="1 2">
    <name type="scientific">Peptostreptococcus anaerobius</name>
    <dbReference type="NCBI Taxonomy" id="1261"/>
    <lineage>
        <taxon>Bacteria</taxon>
        <taxon>Bacillati</taxon>
        <taxon>Bacillota</taxon>
        <taxon>Clostridia</taxon>
        <taxon>Peptostreptococcales</taxon>
        <taxon>Peptostreptococcaceae</taxon>
        <taxon>Peptostreptococcus</taxon>
    </lineage>
</organism>
<proteinExistence type="predicted"/>
<comment type="caution">
    <text evidence="1">The sequence shown here is derived from an EMBL/GenBank/DDBJ whole genome shotgun (WGS) entry which is preliminary data.</text>
</comment>
<dbReference type="Proteomes" id="UP000070326">
    <property type="component" value="Unassembled WGS sequence"/>
</dbReference>
<dbReference type="Pfam" id="PF07751">
    <property type="entry name" value="Abi_2"/>
    <property type="match status" value="1"/>
</dbReference>
<evidence type="ECO:0000313" key="1">
    <source>
        <dbReference type="EMBL" id="KXI14533.1"/>
    </source>
</evidence>
<gene>
    <name evidence="1" type="ORF">HMPREF3195_00163</name>
</gene>
<dbReference type="EMBL" id="LSQZ01000005">
    <property type="protein sequence ID" value="KXI14533.1"/>
    <property type="molecule type" value="Genomic_DNA"/>
</dbReference>
<evidence type="ECO:0000313" key="2">
    <source>
        <dbReference type="Proteomes" id="UP000070326"/>
    </source>
</evidence>
<dbReference type="AlphaFoldDB" id="A0A135YYR3"/>
<reference evidence="1 2" key="1">
    <citation type="submission" date="2016-02" db="EMBL/GenBank/DDBJ databases">
        <authorList>
            <person name="Wen L."/>
            <person name="He K."/>
            <person name="Yang H."/>
        </authorList>
    </citation>
    <scope>NUCLEOTIDE SEQUENCE [LARGE SCALE GENOMIC DNA]</scope>
    <source>
        <strain evidence="1 2">MJR8628A</strain>
    </source>
</reference>
<accession>A0A135YYR3</accession>
<protein>
    <submittedName>
        <fullName evidence="1">Abi-like protein</fullName>
    </submittedName>
</protein>
<dbReference type="PATRIC" id="fig|1261.5.peg.167"/>